<name>A0ACB9AV73_9ASTR</name>
<sequence>MLCCHLLLYILLKPVILLSRRFKTISILFDYGRERNSYSASEYGDVAISTGPNARDADNAIPHGGSGAAGKSEVLHM</sequence>
<dbReference type="EMBL" id="CM042041">
    <property type="protein sequence ID" value="KAI3713840.1"/>
    <property type="molecule type" value="Genomic_DNA"/>
</dbReference>
<dbReference type="Proteomes" id="UP001056120">
    <property type="component" value="Linkage Group LG24"/>
</dbReference>
<accession>A0ACB9AV73</accession>
<reference evidence="1 2" key="2">
    <citation type="journal article" date="2022" name="Mol. Ecol. Resour.">
        <title>The genomes of chicory, endive, great burdock and yacon provide insights into Asteraceae paleo-polyploidization history and plant inulin production.</title>
        <authorList>
            <person name="Fan W."/>
            <person name="Wang S."/>
            <person name="Wang H."/>
            <person name="Wang A."/>
            <person name="Jiang F."/>
            <person name="Liu H."/>
            <person name="Zhao H."/>
            <person name="Xu D."/>
            <person name="Zhang Y."/>
        </authorList>
    </citation>
    <scope>NUCLEOTIDE SEQUENCE [LARGE SCALE GENOMIC DNA]</scope>
    <source>
        <strain evidence="2">cv. Yunnan</strain>
        <tissue evidence="1">Leaves</tissue>
    </source>
</reference>
<gene>
    <name evidence="1" type="ORF">L1987_72426</name>
</gene>
<reference evidence="2" key="1">
    <citation type="journal article" date="2022" name="Mol. Ecol. Resour.">
        <title>The genomes of chicory, endive, great burdock and yacon provide insights into Asteraceae palaeo-polyploidization history and plant inulin production.</title>
        <authorList>
            <person name="Fan W."/>
            <person name="Wang S."/>
            <person name="Wang H."/>
            <person name="Wang A."/>
            <person name="Jiang F."/>
            <person name="Liu H."/>
            <person name="Zhao H."/>
            <person name="Xu D."/>
            <person name="Zhang Y."/>
        </authorList>
    </citation>
    <scope>NUCLEOTIDE SEQUENCE [LARGE SCALE GENOMIC DNA]</scope>
    <source>
        <strain evidence="2">cv. Yunnan</strain>
    </source>
</reference>
<proteinExistence type="predicted"/>
<comment type="caution">
    <text evidence="1">The sequence shown here is derived from an EMBL/GenBank/DDBJ whole genome shotgun (WGS) entry which is preliminary data.</text>
</comment>
<protein>
    <submittedName>
        <fullName evidence="1">Uncharacterized protein</fullName>
    </submittedName>
</protein>
<evidence type="ECO:0000313" key="1">
    <source>
        <dbReference type="EMBL" id="KAI3713840.1"/>
    </source>
</evidence>
<evidence type="ECO:0000313" key="2">
    <source>
        <dbReference type="Proteomes" id="UP001056120"/>
    </source>
</evidence>
<organism evidence="1 2">
    <name type="scientific">Smallanthus sonchifolius</name>
    <dbReference type="NCBI Taxonomy" id="185202"/>
    <lineage>
        <taxon>Eukaryota</taxon>
        <taxon>Viridiplantae</taxon>
        <taxon>Streptophyta</taxon>
        <taxon>Embryophyta</taxon>
        <taxon>Tracheophyta</taxon>
        <taxon>Spermatophyta</taxon>
        <taxon>Magnoliopsida</taxon>
        <taxon>eudicotyledons</taxon>
        <taxon>Gunneridae</taxon>
        <taxon>Pentapetalae</taxon>
        <taxon>asterids</taxon>
        <taxon>campanulids</taxon>
        <taxon>Asterales</taxon>
        <taxon>Asteraceae</taxon>
        <taxon>Asteroideae</taxon>
        <taxon>Heliantheae alliance</taxon>
        <taxon>Millerieae</taxon>
        <taxon>Smallanthus</taxon>
    </lineage>
</organism>
<keyword evidence="2" id="KW-1185">Reference proteome</keyword>